<keyword evidence="1" id="KW-1133">Transmembrane helix</keyword>
<feature type="transmembrane region" description="Helical" evidence="1">
    <location>
        <begin position="35"/>
        <end position="57"/>
    </location>
</feature>
<evidence type="ECO:0000256" key="1">
    <source>
        <dbReference type="SAM" id="Phobius"/>
    </source>
</evidence>
<dbReference type="Proteomes" id="UP000559626">
    <property type="component" value="Unassembled WGS sequence"/>
</dbReference>
<dbReference type="AlphaFoldDB" id="A0A7Y0AIN1"/>
<protein>
    <recommendedName>
        <fullName evidence="4">Glycosyltransferase RgtA/B/C/D-like domain-containing protein</fullName>
    </recommendedName>
</protein>
<feature type="transmembrane region" description="Helical" evidence="1">
    <location>
        <begin position="160"/>
        <end position="179"/>
    </location>
</feature>
<gene>
    <name evidence="2" type="ORF">HHL22_22985</name>
</gene>
<reference evidence="2 3" key="1">
    <citation type="submission" date="2020-04" db="EMBL/GenBank/DDBJ databases">
        <title>Hymenobacter polaris sp. nov., isolated from Arctic soil.</title>
        <authorList>
            <person name="Dahal R.H."/>
        </authorList>
    </citation>
    <scope>NUCLEOTIDE SEQUENCE [LARGE SCALE GENOMIC DNA]</scope>
    <source>
        <strain evidence="2 3">RP-2-7</strain>
    </source>
</reference>
<evidence type="ECO:0000313" key="3">
    <source>
        <dbReference type="Proteomes" id="UP000559626"/>
    </source>
</evidence>
<feature type="transmembrane region" description="Helical" evidence="1">
    <location>
        <begin position="134"/>
        <end position="154"/>
    </location>
</feature>
<comment type="caution">
    <text evidence="2">The sequence shown here is derived from an EMBL/GenBank/DDBJ whole genome shotgun (WGS) entry which is preliminary data.</text>
</comment>
<accession>A0A7Y0AIN1</accession>
<organism evidence="2 3">
    <name type="scientific">Hymenobacter polaris</name>
    <dbReference type="NCBI Taxonomy" id="2682546"/>
    <lineage>
        <taxon>Bacteria</taxon>
        <taxon>Pseudomonadati</taxon>
        <taxon>Bacteroidota</taxon>
        <taxon>Cytophagia</taxon>
        <taxon>Cytophagales</taxon>
        <taxon>Hymenobacteraceae</taxon>
        <taxon>Hymenobacter</taxon>
    </lineage>
</organism>
<feature type="transmembrane region" description="Helical" evidence="1">
    <location>
        <begin position="106"/>
        <end position="127"/>
    </location>
</feature>
<keyword evidence="1" id="KW-0472">Membrane</keyword>
<feature type="transmembrane region" description="Helical" evidence="1">
    <location>
        <begin position="258"/>
        <end position="275"/>
    </location>
</feature>
<feature type="transmembrane region" description="Helical" evidence="1">
    <location>
        <begin position="226"/>
        <end position="246"/>
    </location>
</feature>
<proteinExistence type="predicted"/>
<evidence type="ECO:0008006" key="4">
    <source>
        <dbReference type="Google" id="ProtNLM"/>
    </source>
</evidence>
<name>A0A7Y0AIN1_9BACT</name>
<feature type="transmembrane region" description="Helical" evidence="1">
    <location>
        <begin position="186"/>
        <end position="206"/>
    </location>
</feature>
<feature type="transmembrane region" description="Helical" evidence="1">
    <location>
        <begin position="6"/>
        <end position="23"/>
    </location>
</feature>
<keyword evidence="3" id="KW-1185">Reference proteome</keyword>
<feature type="transmembrane region" description="Helical" evidence="1">
    <location>
        <begin position="347"/>
        <end position="367"/>
    </location>
</feature>
<evidence type="ECO:0000313" key="2">
    <source>
        <dbReference type="EMBL" id="NML68074.1"/>
    </source>
</evidence>
<sequence>MELQDLFLTPLYLGLFYALAYAVRPRFTNSYTKKYFIPALTVKFIGAIGLGLIYQFYYTGGDTYNYFNQSKAVYQALTEEPAAGLALLFNSSGKYTPEIAKYASQINWFSAPTEFFVIKISGFFSLLCFDTYTVVALCFAVASFSGMWAMYTAFVRISPAAYKELAIAVFFLPSVFFWGSGLMKDSLCIGALGWVFYGFYYGIILRQHVARSLLTGAIGIYFLSHLKIYILLSFLPPALFWVFNEYNQKIRSSLARNLARPLFIVFGLGAAYLGATRLTAGDEKYDVNKIGERTKINAAYLTTQVSNGSAYNIGVLDGSASSLIKVAPQAIIVSIFRPFLFEARNPVMLLSALEATYFLYLTITLLFRTGIVKSFQLIASQPILTFCFIFAIVLAIGVGTNSGNFGTLVRYKIPLMPFYLGALFIMRQLQLTQKSHSGRKGLAARSIRRLAYS</sequence>
<keyword evidence="1" id="KW-0812">Transmembrane</keyword>
<dbReference type="RefSeq" id="WP_169533779.1">
    <property type="nucleotide sequence ID" value="NZ_JABBGH010000005.1"/>
</dbReference>
<dbReference type="EMBL" id="JABBGH010000005">
    <property type="protein sequence ID" value="NML68074.1"/>
    <property type="molecule type" value="Genomic_DNA"/>
</dbReference>
<feature type="transmembrane region" description="Helical" evidence="1">
    <location>
        <begin position="411"/>
        <end position="429"/>
    </location>
</feature>
<feature type="transmembrane region" description="Helical" evidence="1">
    <location>
        <begin position="379"/>
        <end position="399"/>
    </location>
</feature>